<dbReference type="Proteomes" id="UP001162992">
    <property type="component" value="Chromosome 13"/>
</dbReference>
<evidence type="ECO:0000313" key="2">
    <source>
        <dbReference type="Proteomes" id="UP001162992"/>
    </source>
</evidence>
<comment type="caution">
    <text evidence="1">The sequence shown here is derived from an EMBL/GenBank/DDBJ whole genome shotgun (WGS) entry which is preliminary data.</text>
</comment>
<proteinExistence type="predicted"/>
<protein>
    <submittedName>
        <fullName evidence="1">Uncharacterized protein</fullName>
    </submittedName>
</protein>
<dbReference type="EMBL" id="CM055104">
    <property type="protein sequence ID" value="KAJ7534501.1"/>
    <property type="molecule type" value="Genomic_DNA"/>
</dbReference>
<reference evidence="2" key="1">
    <citation type="journal article" date="2024" name="Proc. Natl. Acad. Sci. U.S.A.">
        <title>Extraordinary preservation of gene collinearity over three hundred million years revealed in homosporous lycophytes.</title>
        <authorList>
            <person name="Li C."/>
            <person name="Wickell D."/>
            <person name="Kuo L.Y."/>
            <person name="Chen X."/>
            <person name="Nie B."/>
            <person name="Liao X."/>
            <person name="Peng D."/>
            <person name="Ji J."/>
            <person name="Jenkins J."/>
            <person name="Williams M."/>
            <person name="Shu S."/>
            <person name="Plott C."/>
            <person name="Barry K."/>
            <person name="Rajasekar S."/>
            <person name="Grimwood J."/>
            <person name="Han X."/>
            <person name="Sun S."/>
            <person name="Hou Z."/>
            <person name="He W."/>
            <person name="Dai G."/>
            <person name="Sun C."/>
            <person name="Schmutz J."/>
            <person name="Leebens-Mack J.H."/>
            <person name="Li F.W."/>
            <person name="Wang L."/>
        </authorList>
    </citation>
    <scope>NUCLEOTIDE SEQUENCE [LARGE SCALE GENOMIC DNA]</scope>
    <source>
        <strain evidence="2">cv. PW_Plant_1</strain>
    </source>
</reference>
<sequence length="343" mass="39006">MILWLILAAVISWIYLTIQPPRPRICGSPHGPPVTAPRVRLRDGRHMAYKESGVPKDKAKYKVIAVHGYGGSRHECFPVSEVALLTESSVYLLSFDRAGYGQSDPFPKRTIKSDALDIEDLADQLELGKKFYLVAVSIGGYSAWGCLKYIPHRLAGVAMLAPVTNFWWSGIPAEEARRAMNTQSIGDRLALRVAHYAPWLLHWWMTQQWFPKSSTVEGSPSHENEMDREIRAKLEREIDPKIKQEASQQGVFECMHRDMLIEFGTWEFDPGDLENPFEGGDGSVHIWQGSEDYLVPVILQRYIHRRLPWVCYHELPHTGHALNRIEGLPERILKTLLLGEDTG</sequence>
<evidence type="ECO:0000313" key="1">
    <source>
        <dbReference type="EMBL" id="KAJ7534501.1"/>
    </source>
</evidence>
<name>A0ACC2BXN7_DIPCM</name>
<accession>A0ACC2BXN7</accession>
<gene>
    <name evidence="1" type="ORF">O6H91_13G097100</name>
</gene>
<organism evidence="1 2">
    <name type="scientific">Diphasiastrum complanatum</name>
    <name type="common">Issler's clubmoss</name>
    <name type="synonym">Lycopodium complanatum</name>
    <dbReference type="NCBI Taxonomy" id="34168"/>
    <lineage>
        <taxon>Eukaryota</taxon>
        <taxon>Viridiplantae</taxon>
        <taxon>Streptophyta</taxon>
        <taxon>Embryophyta</taxon>
        <taxon>Tracheophyta</taxon>
        <taxon>Lycopodiopsida</taxon>
        <taxon>Lycopodiales</taxon>
        <taxon>Lycopodiaceae</taxon>
        <taxon>Lycopodioideae</taxon>
        <taxon>Diphasiastrum</taxon>
    </lineage>
</organism>
<keyword evidence="2" id="KW-1185">Reference proteome</keyword>